<dbReference type="CDD" id="cd13182">
    <property type="entry name" value="EVH1-like_Dcp1"/>
    <property type="match status" value="1"/>
</dbReference>
<evidence type="ECO:0000313" key="8">
    <source>
        <dbReference type="Proteomes" id="UP001177140"/>
    </source>
</evidence>
<keyword evidence="3" id="KW-0963">Cytoplasm</keyword>
<name>A0AA41VFA2_PAPNU</name>
<gene>
    <name evidence="6" type="ORF">MKW94_010689</name>
    <name evidence="7" type="ORF">MKW94_013036</name>
</gene>
<dbReference type="EMBL" id="JAJJMA010071558">
    <property type="protein sequence ID" value="MCL7027734.1"/>
    <property type="molecule type" value="Genomic_DNA"/>
</dbReference>
<evidence type="ECO:0000256" key="4">
    <source>
        <dbReference type="ARBA" id="ARBA00022664"/>
    </source>
</evidence>
<evidence type="ECO:0000256" key="2">
    <source>
        <dbReference type="ARBA" id="ARBA00008778"/>
    </source>
</evidence>
<dbReference type="Proteomes" id="UP001177140">
    <property type="component" value="Unassembled WGS sequence"/>
</dbReference>
<feature type="compositionally biased region" description="Polar residues" evidence="5">
    <location>
        <begin position="198"/>
        <end position="248"/>
    </location>
</feature>
<dbReference type="GO" id="GO:0003729">
    <property type="term" value="F:mRNA binding"/>
    <property type="evidence" value="ECO:0007669"/>
    <property type="project" value="TreeGrafter"/>
</dbReference>
<dbReference type="EMBL" id="JAJJMA010209786">
    <property type="protein sequence ID" value="MCL7040209.1"/>
    <property type="molecule type" value="Genomic_DNA"/>
</dbReference>
<dbReference type="Pfam" id="PF06058">
    <property type="entry name" value="DCP1"/>
    <property type="match status" value="1"/>
</dbReference>
<dbReference type="PANTHER" id="PTHR16290:SF0">
    <property type="entry name" value="DECAPPING PROTEIN 1, ISOFORM A"/>
    <property type="match status" value="1"/>
</dbReference>
<feature type="region of interest" description="Disordered" evidence="5">
    <location>
        <begin position="198"/>
        <end position="263"/>
    </location>
</feature>
<dbReference type="PANTHER" id="PTHR16290">
    <property type="entry name" value="TRANSCRIPTION FACTOR SMIF DECAPPING ENZYME DCP1"/>
    <property type="match status" value="1"/>
</dbReference>
<organism evidence="7 8">
    <name type="scientific">Papaver nudicaule</name>
    <name type="common">Iceland poppy</name>
    <dbReference type="NCBI Taxonomy" id="74823"/>
    <lineage>
        <taxon>Eukaryota</taxon>
        <taxon>Viridiplantae</taxon>
        <taxon>Streptophyta</taxon>
        <taxon>Embryophyta</taxon>
        <taxon>Tracheophyta</taxon>
        <taxon>Spermatophyta</taxon>
        <taxon>Magnoliopsida</taxon>
        <taxon>Ranunculales</taxon>
        <taxon>Papaveraceae</taxon>
        <taxon>Papaveroideae</taxon>
        <taxon>Papaver</taxon>
    </lineage>
</organism>
<keyword evidence="8" id="KW-1185">Reference proteome</keyword>
<reference evidence="7" key="1">
    <citation type="submission" date="2022-03" db="EMBL/GenBank/DDBJ databases">
        <title>A functionally conserved STORR gene fusion in Papaver species that diverged 16.8 million years ago.</title>
        <authorList>
            <person name="Catania T."/>
        </authorList>
    </citation>
    <scope>NUCLEOTIDE SEQUENCE</scope>
    <source>
        <strain evidence="7">S-191538</strain>
    </source>
</reference>
<dbReference type="Gene3D" id="2.30.29.30">
    <property type="entry name" value="Pleckstrin-homology domain (PH domain)/Phosphotyrosine-binding domain (PTB)"/>
    <property type="match status" value="1"/>
</dbReference>
<protein>
    <recommendedName>
        <fullName evidence="9">mRNA-decapping enzyme-like protein</fullName>
    </recommendedName>
</protein>
<comment type="similarity">
    <text evidence="2">Belongs to the DCP1 family.</text>
</comment>
<dbReference type="SUPFAM" id="SSF50729">
    <property type="entry name" value="PH domain-like"/>
    <property type="match status" value="1"/>
</dbReference>
<evidence type="ECO:0000313" key="7">
    <source>
        <dbReference type="EMBL" id="MCL7040209.1"/>
    </source>
</evidence>
<evidence type="ECO:0000256" key="3">
    <source>
        <dbReference type="ARBA" id="ARBA00022490"/>
    </source>
</evidence>
<dbReference type="GO" id="GO:0008047">
    <property type="term" value="F:enzyme activator activity"/>
    <property type="evidence" value="ECO:0007669"/>
    <property type="project" value="InterPro"/>
</dbReference>
<proteinExistence type="inferred from homology"/>
<evidence type="ECO:0000256" key="5">
    <source>
        <dbReference type="SAM" id="MobiDB-lite"/>
    </source>
</evidence>
<dbReference type="GO" id="GO:0006397">
    <property type="term" value="P:mRNA processing"/>
    <property type="evidence" value="ECO:0007669"/>
    <property type="project" value="UniProtKB-KW"/>
</dbReference>
<evidence type="ECO:0000313" key="6">
    <source>
        <dbReference type="EMBL" id="MCL7027734.1"/>
    </source>
</evidence>
<dbReference type="FunFam" id="2.30.29.30:FF:000159">
    <property type="entry name" value="mRNA-decapping enzyme-like protein"/>
    <property type="match status" value="1"/>
</dbReference>
<sequence>MAQNSGKLTPNLDKETTKILNLTVLQRIDPNIEEILITAAHVTFYEFDVHRNEWSRKDVEGSLFVVKRNTQPRFQFIVMNRRNTDNLVEDLLGDFEFEIQLPYLLYRNSAEEVTGIWFFDARECEDVANLFNRILGAYAKVSPKPKVSPTKDEFEALEPVPNMAVMGGPLELSLSTVSRDVPADCSLANLFSGARNMGNTSKAANQEQQHPSPATMPVSSHVPSGLISSQMATLQLPSAHPSASSTPLSHMFETPGTSNTNRVTNLVKPSVFSAPTSTPSALLMPPMSSPAVATAPIHHSPVNSQQLHEAHFLQPFPQPSPPTPISDPGVVITRDRVRQALVKLAQNNQFIDMFCEELLKA</sequence>
<keyword evidence="4" id="KW-0507">mRNA processing</keyword>
<dbReference type="InterPro" id="IPR011993">
    <property type="entry name" value="PH-like_dom_sf"/>
</dbReference>
<dbReference type="GO" id="GO:0031087">
    <property type="term" value="P:deadenylation-independent decapping of nuclear-transcribed mRNA"/>
    <property type="evidence" value="ECO:0007669"/>
    <property type="project" value="TreeGrafter"/>
</dbReference>
<dbReference type="GO" id="GO:0000932">
    <property type="term" value="C:P-body"/>
    <property type="evidence" value="ECO:0007669"/>
    <property type="project" value="TreeGrafter"/>
</dbReference>
<evidence type="ECO:0008006" key="9">
    <source>
        <dbReference type="Google" id="ProtNLM"/>
    </source>
</evidence>
<comment type="caution">
    <text evidence="7">The sequence shown here is derived from an EMBL/GenBank/DDBJ whole genome shotgun (WGS) entry which is preliminary data.</text>
</comment>
<dbReference type="AlphaFoldDB" id="A0AA41VFA2"/>
<dbReference type="InterPro" id="IPR010334">
    <property type="entry name" value="Dcp1"/>
</dbReference>
<evidence type="ECO:0000256" key="1">
    <source>
        <dbReference type="ARBA" id="ARBA00004496"/>
    </source>
</evidence>
<accession>A0AA41VFA2</accession>
<comment type="subcellular location">
    <subcellularLocation>
        <location evidence="1">Cytoplasm</location>
    </subcellularLocation>
</comment>
<dbReference type="GO" id="GO:0000290">
    <property type="term" value="P:deadenylation-dependent decapping of nuclear-transcribed mRNA"/>
    <property type="evidence" value="ECO:0007669"/>
    <property type="project" value="InterPro"/>
</dbReference>